<keyword evidence="6" id="KW-0460">Magnesium</keyword>
<dbReference type="InterPro" id="IPR000634">
    <property type="entry name" value="Ser/Thr_deHydtase_PyrdxlP-BS"/>
</dbReference>
<dbReference type="PANTHER" id="PTHR43050:SF1">
    <property type="entry name" value="SERINE RACEMASE"/>
    <property type="match status" value="1"/>
</dbReference>
<comment type="cofactor">
    <cofactor evidence="4">
        <name>Mg(2+)</name>
        <dbReference type="ChEBI" id="CHEBI:18420"/>
    </cofactor>
</comment>
<accession>A0A5B0WU45</accession>
<dbReference type="InterPro" id="IPR036052">
    <property type="entry name" value="TrpB-like_PALP_sf"/>
</dbReference>
<proteinExistence type="inferred from homology"/>
<evidence type="ECO:0000256" key="3">
    <source>
        <dbReference type="ARBA" id="ARBA00001936"/>
    </source>
</evidence>
<keyword evidence="7" id="KW-0663">Pyridoxal phosphate</keyword>
<dbReference type="GO" id="GO:0030170">
    <property type="term" value="F:pyridoxal phosphate binding"/>
    <property type="evidence" value="ECO:0007669"/>
    <property type="project" value="InterPro"/>
</dbReference>
<dbReference type="AlphaFoldDB" id="A0A5B0WU45"/>
<evidence type="ECO:0000313" key="11">
    <source>
        <dbReference type="Proteomes" id="UP000323708"/>
    </source>
</evidence>
<feature type="domain" description="Tryptophan synthase beta chain-like PALP" evidence="9">
    <location>
        <begin position="19"/>
        <end position="304"/>
    </location>
</feature>
<keyword evidence="11" id="KW-1185">Reference proteome</keyword>
<evidence type="ECO:0000259" key="9">
    <source>
        <dbReference type="Pfam" id="PF00291"/>
    </source>
</evidence>
<dbReference type="PANTHER" id="PTHR43050">
    <property type="entry name" value="SERINE / THREONINE RACEMASE FAMILY MEMBER"/>
    <property type="match status" value="1"/>
</dbReference>
<dbReference type="GO" id="GO:0030378">
    <property type="term" value="F:serine racemase activity"/>
    <property type="evidence" value="ECO:0007669"/>
    <property type="project" value="TreeGrafter"/>
</dbReference>
<evidence type="ECO:0000256" key="5">
    <source>
        <dbReference type="ARBA" id="ARBA00010869"/>
    </source>
</evidence>
<dbReference type="FunFam" id="3.40.50.1100:FF:000007">
    <property type="entry name" value="L-threonine dehydratase catabolic TdcB"/>
    <property type="match status" value="1"/>
</dbReference>
<dbReference type="PROSITE" id="PS00165">
    <property type="entry name" value="DEHYDRATASE_SER_THR"/>
    <property type="match status" value="1"/>
</dbReference>
<protein>
    <submittedName>
        <fullName evidence="10">Pyridoxal-phosphate dependent enzyme</fullName>
    </submittedName>
</protein>
<dbReference type="RefSeq" id="WP_149611757.1">
    <property type="nucleotide sequence ID" value="NZ_VTUX01000005.1"/>
</dbReference>
<evidence type="ECO:0000256" key="1">
    <source>
        <dbReference type="ARBA" id="ARBA00001913"/>
    </source>
</evidence>
<dbReference type="Pfam" id="PF00291">
    <property type="entry name" value="PALP"/>
    <property type="match status" value="1"/>
</dbReference>
<comment type="cofactor">
    <cofactor evidence="2">
        <name>pyridoxal 5'-phosphate</name>
        <dbReference type="ChEBI" id="CHEBI:597326"/>
    </cofactor>
</comment>
<reference evidence="10 11" key="1">
    <citation type="submission" date="2019-09" db="EMBL/GenBank/DDBJ databases">
        <authorList>
            <person name="Chen X.-Y."/>
        </authorList>
    </citation>
    <scope>NUCLEOTIDE SEQUENCE [LARGE SCALE GENOMIC DNA]</scope>
    <source>
        <strain evidence="10 11">NY5</strain>
    </source>
</reference>
<evidence type="ECO:0000256" key="8">
    <source>
        <dbReference type="ARBA" id="ARBA00023239"/>
    </source>
</evidence>
<dbReference type="GO" id="GO:0003941">
    <property type="term" value="F:L-serine ammonia-lyase activity"/>
    <property type="evidence" value="ECO:0007669"/>
    <property type="project" value="TreeGrafter"/>
</dbReference>
<dbReference type="InterPro" id="IPR001926">
    <property type="entry name" value="TrpB-like_PALP"/>
</dbReference>
<keyword evidence="8" id="KW-0456">Lyase</keyword>
<dbReference type="FunFam" id="3.40.50.1100:FF:000041">
    <property type="entry name" value="Threonine ammonia-lyase, variant"/>
    <property type="match status" value="1"/>
</dbReference>
<comment type="caution">
    <text evidence="10">The sequence shown here is derived from an EMBL/GenBank/DDBJ whole genome shotgun (WGS) entry which is preliminary data.</text>
</comment>
<gene>
    <name evidence="10" type="ORF">F0M18_12385</name>
</gene>
<dbReference type="GO" id="GO:0005524">
    <property type="term" value="F:ATP binding"/>
    <property type="evidence" value="ECO:0007669"/>
    <property type="project" value="TreeGrafter"/>
</dbReference>
<dbReference type="EMBL" id="VTUX01000005">
    <property type="protein sequence ID" value="KAA1190602.1"/>
    <property type="molecule type" value="Genomic_DNA"/>
</dbReference>
<evidence type="ECO:0000256" key="4">
    <source>
        <dbReference type="ARBA" id="ARBA00001946"/>
    </source>
</evidence>
<comment type="similarity">
    <text evidence="5">Belongs to the serine/threonine dehydratase family.</text>
</comment>
<dbReference type="CDD" id="cd01562">
    <property type="entry name" value="Thr-dehyd"/>
    <property type="match status" value="1"/>
</dbReference>
<dbReference type="GO" id="GO:0070179">
    <property type="term" value="P:D-serine biosynthetic process"/>
    <property type="evidence" value="ECO:0007669"/>
    <property type="project" value="TreeGrafter"/>
</dbReference>
<dbReference type="Gene3D" id="3.40.50.1100">
    <property type="match status" value="2"/>
</dbReference>
<sequence>MVGPGLEDIKAARERIAAAVHETPVMQSGQLDAHVGASVFFKCEHLQKVGAFKARGASNAIFALEEAAAAAGVATHSSGNHGAALAMAARARGIPAYVVMPDNAPAVKKAAVAGYGAEIISCAPTLAARESTLAAVVEKTGAAVVHPYNDARVIAGQGTATLEFLEQVPDLDVIVVPVGGGGLLAGTALAAKGMRERIEVVAVEPAGADDAFRSFGLGELQPQNNPDTIADGLRASLGELNFDIIRNHVDTILTVPDPVIVQAMQLQWTRMKQVVEPSGAVSFAGLLEHPERFRGRRVGVIISGGNVDLDNLPW</sequence>
<evidence type="ECO:0000256" key="6">
    <source>
        <dbReference type="ARBA" id="ARBA00022842"/>
    </source>
</evidence>
<evidence type="ECO:0000256" key="2">
    <source>
        <dbReference type="ARBA" id="ARBA00001933"/>
    </source>
</evidence>
<dbReference type="GO" id="GO:0000287">
    <property type="term" value="F:magnesium ion binding"/>
    <property type="evidence" value="ECO:0007669"/>
    <property type="project" value="TreeGrafter"/>
</dbReference>
<name>A0A5B0WU45_9GAMM</name>
<dbReference type="SUPFAM" id="SSF53686">
    <property type="entry name" value="Tryptophan synthase beta subunit-like PLP-dependent enzymes"/>
    <property type="match status" value="1"/>
</dbReference>
<comment type="cofactor">
    <cofactor evidence="1">
        <name>Ca(2+)</name>
        <dbReference type="ChEBI" id="CHEBI:29108"/>
    </cofactor>
</comment>
<organism evidence="10 11">
    <name type="scientific">Pseudohalioglobus sediminis</name>
    <dbReference type="NCBI Taxonomy" id="2606449"/>
    <lineage>
        <taxon>Bacteria</taxon>
        <taxon>Pseudomonadati</taxon>
        <taxon>Pseudomonadota</taxon>
        <taxon>Gammaproteobacteria</taxon>
        <taxon>Cellvibrionales</taxon>
        <taxon>Halieaceae</taxon>
        <taxon>Pseudohalioglobus</taxon>
    </lineage>
</organism>
<comment type="cofactor">
    <cofactor evidence="3">
        <name>Mn(2+)</name>
        <dbReference type="ChEBI" id="CHEBI:29035"/>
    </cofactor>
</comment>
<evidence type="ECO:0000313" key="10">
    <source>
        <dbReference type="EMBL" id="KAA1190602.1"/>
    </source>
</evidence>
<evidence type="ECO:0000256" key="7">
    <source>
        <dbReference type="ARBA" id="ARBA00022898"/>
    </source>
</evidence>
<dbReference type="Proteomes" id="UP000323708">
    <property type="component" value="Unassembled WGS sequence"/>
</dbReference>
<dbReference type="GO" id="GO:0018114">
    <property type="term" value="F:threonine racemase activity"/>
    <property type="evidence" value="ECO:0007669"/>
    <property type="project" value="TreeGrafter"/>
</dbReference>